<comment type="caution">
    <text evidence="2">The sequence shown here is derived from an EMBL/GenBank/DDBJ whole genome shotgun (WGS) entry which is preliminary data.</text>
</comment>
<keyword evidence="1" id="KW-0472">Membrane</keyword>
<feature type="non-terminal residue" evidence="2">
    <location>
        <position position="182"/>
    </location>
</feature>
<proteinExistence type="predicted"/>
<keyword evidence="1" id="KW-0812">Transmembrane</keyword>
<evidence type="ECO:0000313" key="2">
    <source>
        <dbReference type="EMBL" id="MEQ2214069.1"/>
    </source>
</evidence>
<evidence type="ECO:0000313" key="3">
    <source>
        <dbReference type="Proteomes" id="UP001434883"/>
    </source>
</evidence>
<feature type="transmembrane region" description="Helical" evidence="1">
    <location>
        <begin position="106"/>
        <end position="127"/>
    </location>
</feature>
<name>A0ABV0S0J1_9TELE</name>
<keyword evidence="1" id="KW-1133">Transmembrane helix</keyword>
<dbReference type="InterPro" id="IPR052055">
    <property type="entry name" value="Hepadnavirus_pol/RT"/>
</dbReference>
<keyword evidence="3" id="KW-1185">Reference proteome</keyword>
<gene>
    <name evidence="2" type="ORF">XENOCAPTIV_028385</name>
</gene>
<dbReference type="Proteomes" id="UP001434883">
    <property type="component" value="Unassembled WGS sequence"/>
</dbReference>
<dbReference type="PANTHER" id="PTHR33050:SF7">
    <property type="entry name" value="RIBONUCLEASE H"/>
    <property type="match status" value="1"/>
</dbReference>
<accession>A0ABV0S0J1</accession>
<organism evidence="2 3">
    <name type="scientific">Xenoophorus captivus</name>
    <dbReference type="NCBI Taxonomy" id="1517983"/>
    <lineage>
        <taxon>Eukaryota</taxon>
        <taxon>Metazoa</taxon>
        <taxon>Chordata</taxon>
        <taxon>Craniata</taxon>
        <taxon>Vertebrata</taxon>
        <taxon>Euteleostomi</taxon>
        <taxon>Actinopterygii</taxon>
        <taxon>Neopterygii</taxon>
        <taxon>Teleostei</taxon>
        <taxon>Neoteleostei</taxon>
        <taxon>Acanthomorphata</taxon>
        <taxon>Ovalentaria</taxon>
        <taxon>Atherinomorphae</taxon>
        <taxon>Cyprinodontiformes</taxon>
        <taxon>Goodeidae</taxon>
        <taxon>Xenoophorus</taxon>
    </lineage>
</organism>
<reference evidence="2 3" key="1">
    <citation type="submission" date="2021-06" db="EMBL/GenBank/DDBJ databases">
        <authorList>
            <person name="Palmer J.M."/>
        </authorList>
    </citation>
    <scope>NUCLEOTIDE SEQUENCE [LARGE SCALE GENOMIC DNA]</scope>
    <source>
        <strain evidence="2 3">XC_2019</strain>
        <tissue evidence="2">Muscle</tissue>
    </source>
</reference>
<evidence type="ECO:0000256" key="1">
    <source>
        <dbReference type="SAM" id="Phobius"/>
    </source>
</evidence>
<protein>
    <recommendedName>
        <fullName evidence="4">Reverse transcriptase domain-containing protein</fullName>
    </recommendedName>
</protein>
<sequence length="182" mass="20685">MRSQRRRNSSSPRSGASVMHPLNTKLQAWVKIPLVRLVYSPFDQSSPEGLLTSIDLKDAYFHITIVPKHQYLRFVYQGISYQYNRPTLSALLLRVKPHSVVTALSLMRLLGMMSAAHVVVPLGLLHMRRLQRWFIRLRIDPVPQKRRMISVPPSVGPNLAHWGNPRILSEGVALSRPASHVS</sequence>
<dbReference type="EMBL" id="JAHRIN010066550">
    <property type="protein sequence ID" value="MEQ2214069.1"/>
    <property type="molecule type" value="Genomic_DNA"/>
</dbReference>
<dbReference type="PANTHER" id="PTHR33050">
    <property type="entry name" value="REVERSE TRANSCRIPTASE DOMAIN-CONTAINING PROTEIN"/>
    <property type="match status" value="1"/>
</dbReference>
<evidence type="ECO:0008006" key="4">
    <source>
        <dbReference type="Google" id="ProtNLM"/>
    </source>
</evidence>